<protein>
    <submittedName>
        <fullName evidence="1">Uncharacterized protein</fullName>
    </submittedName>
</protein>
<proteinExistence type="predicted"/>
<evidence type="ECO:0000313" key="1">
    <source>
        <dbReference type="EMBL" id="CAK0838070.1"/>
    </source>
</evidence>
<name>A0ABN9SZN0_9DINO</name>
<organism evidence="1 2">
    <name type="scientific">Prorocentrum cordatum</name>
    <dbReference type="NCBI Taxonomy" id="2364126"/>
    <lineage>
        <taxon>Eukaryota</taxon>
        <taxon>Sar</taxon>
        <taxon>Alveolata</taxon>
        <taxon>Dinophyceae</taxon>
        <taxon>Prorocentrales</taxon>
        <taxon>Prorocentraceae</taxon>
        <taxon>Prorocentrum</taxon>
    </lineage>
</organism>
<keyword evidence="2" id="KW-1185">Reference proteome</keyword>
<comment type="caution">
    <text evidence="1">The sequence shown here is derived from an EMBL/GenBank/DDBJ whole genome shotgun (WGS) entry which is preliminary data.</text>
</comment>
<sequence>MGVKIDDTLGLLRVTKEPVKDPKMPNVWLSSYLIPEGGAAKMLRCFQRANQNLAEVVIDRVVVQECLHKDEDISAFVVDHHRFFGHLETGGDARAKYNDVLDKGQDGDKRKA</sequence>
<accession>A0ABN9SZN0</accession>
<dbReference type="EMBL" id="CAUYUJ010014195">
    <property type="protein sequence ID" value="CAK0838070.1"/>
    <property type="molecule type" value="Genomic_DNA"/>
</dbReference>
<evidence type="ECO:0000313" key="2">
    <source>
        <dbReference type="Proteomes" id="UP001189429"/>
    </source>
</evidence>
<reference evidence="1" key="1">
    <citation type="submission" date="2023-10" db="EMBL/GenBank/DDBJ databases">
        <authorList>
            <person name="Chen Y."/>
            <person name="Shah S."/>
            <person name="Dougan E. K."/>
            <person name="Thang M."/>
            <person name="Chan C."/>
        </authorList>
    </citation>
    <scope>NUCLEOTIDE SEQUENCE [LARGE SCALE GENOMIC DNA]</scope>
</reference>
<gene>
    <name evidence="1" type="ORF">PCOR1329_LOCUS34098</name>
</gene>
<dbReference type="Proteomes" id="UP001189429">
    <property type="component" value="Unassembled WGS sequence"/>
</dbReference>